<dbReference type="Proteomes" id="UP000827872">
    <property type="component" value="Linkage Group LG03"/>
</dbReference>
<dbReference type="EMBL" id="CM037616">
    <property type="protein sequence ID" value="KAH7991458.1"/>
    <property type="molecule type" value="Genomic_DNA"/>
</dbReference>
<comment type="caution">
    <text evidence="1">The sequence shown here is derived from an EMBL/GenBank/DDBJ whole genome shotgun (WGS) entry which is preliminary data.</text>
</comment>
<organism evidence="1 2">
    <name type="scientific">Sphaerodactylus townsendi</name>
    <dbReference type="NCBI Taxonomy" id="933632"/>
    <lineage>
        <taxon>Eukaryota</taxon>
        <taxon>Metazoa</taxon>
        <taxon>Chordata</taxon>
        <taxon>Craniata</taxon>
        <taxon>Vertebrata</taxon>
        <taxon>Euteleostomi</taxon>
        <taxon>Lepidosauria</taxon>
        <taxon>Squamata</taxon>
        <taxon>Bifurcata</taxon>
        <taxon>Gekkota</taxon>
        <taxon>Sphaerodactylidae</taxon>
        <taxon>Sphaerodactylus</taxon>
    </lineage>
</organism>
<reference evidence="1" key="1">
    <citation type="submission" date="2021-08" db="EMBL/GenBank/DDBJ databases">
        <title>The first chromosome-level gecko genome reveals the dynamic sex chromosomes of Neotropical dwarf geckos (Sphaerodactylidae: Sphaerodactylus).</title>
        <authorList>
            <person name="Pinto B.J."/>
            <person name="Keating S.E."/>
            <person name="Gamble T."/>
        </authorList>
    </citation>
    <scope>NUCLEOTIDE SEQUENCE</scope>
    <source>
        <strain evidence="1">TG3544</strain>
    </source>
</reference>
<evidence type="ECO:0000313" key="1">
    <source>
        <dbReference type="EMBL" id="KAH7991458.1"/>
    </source>
</evidence>
<sequence>METGACSERSASRDKPWACPDGTFVKLVLEAGTGVDKPKEGSICQVFIEAEPGGPLSYPSHSWAEVELGAGDAEWDGAMDRCLETMLTGERAELRLTGGGSIIVQLASFTQTKDSWEMSASEKWNLVIRNKEHGGKLYRATGICGHEA</sequence>
<keyword evidence="2" id="KW-1185">Reference proteome</keyword>
<proteinExistence type="predicted"/>
<protein>
    <submittedName>
        <fullName evidence="1">Uncharacterized protein</fullName>
    </submittedName>
</protein>
<evidence type="ECO:0000313" key="2">
    <source>
        <dbReference type="Proteomes" id="UP000827872"/>
    </source>
</evidence>
<gene>
    <name evidence="1" type="ORF">K3G42_006223</name>
</gene>
<accession>A0ACB8EG17</accession>
<name>A0ACB8EG17_9SAUR</name>